<dbReference type="InterPro" id="IPR032877">
    <property type="entry name" value="Transposase_HTH"/>
</dbReference>
<sequence length="455" mass="52191">MTNILDLPDWNVLSSRLDEGVYTIEAEYTKPLQACTKCGLIGKLYRHGPKVVAYRDSPIRGAHVQLEAKVQRYKCRECGGTSLQPLEGVEIDRRMTKRCVEYIRTQCLRDTFTRLAEHIGCDEKTIRNIANDYVHYMNTQFKPYLPNWLGIDETKIAGDMRCVLTDVGRNVPIDILPHRDQDTLARWLHGFSDRSTLLGVATDMWRPYLNVVNMMAPGVPVVIDKFHVVRMANYAVDKTRIRRGKAQGVKVNKEWKRSKVLLNKSGANLTDKQAFNLDMWVENDAEIGQSYQFKEDFYALYNLPKAEAVPAIEAWVAQVKASAVAADYKDLLSALKNWRQQIINYFDNPITNGYTEALNGMTKVINRNGRGYTFDIIRARVLFSRSARAGQSPEWFCVSCGGLFFEDETESCMHTEEGDDRKHCICPECSERSITQSMEWEDTIDWAEVYTHYSE</sequence>
<evidence type="ECO:0000313" key="5">
    <source>
        <dbReference type="Proteomes" id="UP000323425"/>
    </source>
</evidence>
<dbReference type="PANTHER" id="PTHR33498:SF1">
    <property type="entry name" value="TRANSPOSASE FOR INSERTION SEQUENCE ELEMENT IS1557"/>
    <property type="match status" value="1"/>
</dbReference>
<proteinExistence type="predicted"/>
<organism evidence="4 5">
    <name type="scientific">Pseudomonas extremaustralis</name>
    <dbReference type="NCBI Taxonomy" id="359110"/>
    <lineage>
        <taxon>Bacteria</taxon>
        <taxon>Pseudomonadati</taxon>
        <taxon>Pseudomonadota</taxon>
        <taxon>Gammaproteobacteria</taxon>
        <taxon>Pseudomonadales</taxon>
        <taxon>Pseudomonadaceae</taxon>
        <taxon>Pseudomonas</taxon>
    </lineage>
</organism>
<accession>A0A5M9J2C3</accession>
<gene>
    <name evidence="4" type="ORF">FX985_03256</name>
</gene>
<reference evidence="4 5" key="1">
    <citation type="journal article" date="2018" name="Plant Biotechnol. Rep.">
        <title>Diversity and antifungal activity of endophytic bacteria associated with Panax ginseng seedlings.</title>
        <authorList>
            <person name="Park J.M."/>
            <person name="Hong C.E."/>
            <person name="Jo S.H."/>
        </authorList>
    </citation>
    <scope>NUCLEOTIDE SEQUENCE [LARGE SCALE GENOMIC DNA]</scope>
    <source>
        <strain evidence="4 5">PgKB38</strain>
    </source>
</reference>
<dbReference type="AlphaFoldDB" id="A0A5M9J2C3"/>
<protein>
    <recommendedName>
        <fullName evidence="6">ISL3 family transposase</fullName>
    </recommendedName>
</protein>
<dbReference type="InterPro" id="IPR047951">
    <property type="entry name" value="Transpos_ISL3"/>
</dbReference>
<dbReference type="Pfam" id="PF13542">
    <property type="entry name" value="HTH_Tnp_ISL3"/>
    <property type="match status" value="1"/>
</dbReference>
<comment type="caution">
    <text evidence="4">The sequence shown here is derived from an EMBL/GenBank/DDBJ whole genome shotgun (WGS) entry which is preliminary data.</text>
</comment>
<name>A0A5M9J2C3_9PSED</name>
<dbReference type="InterPro" id="IPR029261">
    <property type="entry name" value="Transposase_Znf"/>
</dbReference>
<evidence type="ECO:0000259" key="1">
    <source>
        <dbReference type="Pfam" id="PF01610"/>
    </source>
</evidence>
<dbReference type="InterPro" id="IPR002560">
    <property type="entry name" value="Transposase_DDE"/>
</dbReference>
<evidence type="ECO:0000259" key="3">
    <source>
        <dbReference type="Pfam" id="PF14690"/>
    </source>
</evidence>
<dbReference type="Pfam" id="PF01610">
    <property type="entry name" value="DDE_Tnp_ISL3"/>
    <property type="match status" value="1"/>
</dbReference>
<evidence type="ECO:0008006" key="6">
    <source>
        <dbReference type="Google" id="ProtNLM"/>
    </source>
</evidence>
<dbReference type="RefSeq" id="WP_150294758.1">
    <property type="nucleotide sequence ID" value="NZ_VTFH01000001.1"/>
</dbReference>
<dbReference type="NCBIfam" id="NF033550">
    <property type="entry name" value="transpos_ISL3"/>
    <property type="match status" value="1"/>
</dbReference>
<dbReference type="EMBL" id="VTFH01000001">
    <property type="protein sequence ID" value="KAA8563188.1"/>
    <property type="molecule type" value="Genomic_DNA"/>
</dbReference>
<evidence type="ECO:0000313" key="4">
    <source>
        <dbReference type="EMBL" id="KAA8563188.1"/>
    </source>
</evidence>
<feature type="domain" description="Transposase IS204/IS1001/IS1096/IS1165 DDE" evidence="1">
    <location>
        <begin position="149"/>
        <end position="380"/>
    </location>
</feature>
<evidence type="ECO:0000259" key="2">
    <source>
        <dbReference type="Pfam" id="PF13542"/>
    </source>
</evidence>
<feature type="domain" description="Transposase IS204/IS1001/IS1096/IS1165 helix-turn-helix" evidence="2">
    <location>
        <begin position="89"/>
        <end position="134"/>
    </location>
</feature>
<dbReference type="Proteomes" id="UP000323425">
    <property type="component" value="Unassembled WGS sequence"/>
</dbReference>
<dbReference type="Pfam" id="PF14690">
    <property type="entry name" value="Zn_ribbon_ISL3"/>
    <property type="match status" value="1"/>
</dbReference>
<dbReference type="PANTHER" id="PTHR33498">
    <property type="entry name" value="TRANSPOSASE FOR INSERTION SEQUENCE ELEMENT IS1557"/>
    <property type="match status" value="1"/>
</dbReference>
<feature type="domain" description="Transposase IS204/IS1001/IS1096/IS1165 zinc-finger" evidence="3">
    <location>
        <begin position="33"/>
        <end position="78"/>
    </location>
</feature>